<evidence type="ECO:0000256" key="1">
    <source>
        <dbReference type="SAM" id="MobiDB-lite"/>
    </source>
</evidence>
<sequence>MDASTSDESPPPYSNSRYLPVNPGFCNQAWEERQANQRPKEGMPSDQYYKPCKGCGLVCGDYIPASYKAGWPKWVDPSVNFRWESHIAASSTELKELLGCWICWEYEEAWIMPMVQDDWCDAEEEELRESEVSEDPFIVQTTEYDSYYRLTIIEVHNQMSVVSRISASSMHVESTPEIREENGQSWITLSQADEHGPTNVEDLGPHMTFYGSEPQLQLTTTASPTSEELDCVYRRRRLRNDTYLEIFVLLLSWQGEDPRLPVDREIDCLYDVFKRLYGFKVERWRIPSIDSHIQLNKKILDLVELGGDGEDSLKIVYYAGHGKLTRNRHSMWTDHRGRSVIWAGIQNALEQAKSDALILIDSCNSGTANTDRGFGVTELIAAGGFNNIVNGVGPWSFTHGLVAELRLLSNGHPFTVARLHNRIVSRMQNQLLDGEEYHNPFEILPKERFVTPVHLVLTEDSESISWRIQIRRKSSSSTPFTAFQQNGPVFHTAPVQTPSDSPRFEPPPICSLSSHTSIQITPIFSLPASTSSPSAAKPGSPLMGPKNSDITKVDFVRSAETLLVAVEDDLKRLEKQLFWSTENDSIGEALDARLNVTYDNINQIQQQLQMQSSRTPYRFHKVSQEICCGPAEPGACS</sequence>
<evidence type="ECO:0000313" key="2">
    <source>
        <dbReference type="EMBL" id="KAG0648483.1"/>
    </source>
</evidence>
<reference evidence="2" key="1">
    <citation type="submission" date="2019-07" db="EMBL/GenBank/DDBJ databases">
        <title>Hyphodiscus hymeniophilus genome sequencing and assembly.</title>
        <authorList>
            <person name="Kramer G."/>
            <person name="Nodwell J."/>
        </authorList>
    </citation>
    <scope>NUCLEOTIDE SEQUENCE</scope>
    <source>
        <strain evidence="2">ATCC 34498</strain>
    </source>
</reference>
<accession>A0A9P6VIU2</accession>
<keyword evidence="3" id="KW-1185">Reference proteome</keyword>
<gene>
    <name evidence="2" type="ORF">D0Z07_5252</name>
</gene>
<feature type="compositionally biased region" description="Low complexity" evidence="1">
    <location>
        <begin position="528"/>
        <end position="541"/>
    </location>
</feature>
<feature type="region of interest" description="Disordered" evidence="1">
    <location>
        <begin position="1"/>
        <end position="20"/>
    </location>
</feature>
<comment type="caution">
    <text evidence="2">The sequence shown here is derived from an EMBL/GenBank/DDBJ whole genome shotgun (WGS) entry which is preliminary data.</text>
</comment>
<proteinExistence type="predicted"/>
<dbReference type="AlphaFoldDB" id="A0A9P6VIU2"/>
<evidence type="ECO:0000313" key="3">
    <source>
        <dbReference type="Proteomes" id="UP000785200"/>
    </source>
</evidence>
<protein>
    <submittedName>
        <fullName evidence="2">Uncharacterized protein</fullName>
    </submittedName>
</protein>
<dbReference type="OrthoDB" id="4760831at2759"/>
<dbReference type="Proteomes" id="UP000785200">
    <property type="component" value="Unassembled WGS sequence"/>
</dbReference>
<feature type="region of interest" description="Disordered" evidence="1">
    <location>
        <begin position="528"/>
        <end position="547"/>
    </location>
</feature>
<organism evidence="2 3">
    <name type="scientific">Hyphodiscus hymeniophilus</name>
    <dbReference type="NCBI Taxonomy" id="353542"/>
    <lineage>
        <taxon>Eukaryota</taxon>
        <taxon>Fungi</taxon>
        <taxon>Dikarya</taxon>
        <taxon>Ascomycota</taxon>
        <taxon>Pezizomycotina</taxon>
        <taxon>Leotiomycetes</taxon>
        <taxon>Helotiales</taxon>
        <taxon>Hyphodiscaceae</taxon>
        <taxon>Hyphodiscus</taxon>
    </lineage>
</organism>
<dbReference type="EMBL" id="VNKQ01000010">
    <property type="protein sequence ID" value="KAG0648483.1"/>
    <property type="molecule type" value="Genomic_DNA"/>
</dbReference>
<name>A0A9P6VIU2_9HELO</name>